<reference evidence="2" key="1">
    <citation type="journal article" date="2014" name="Int. J. Syst. Evol. Microbiol.">
        <title>Complete genome sequence of Corynebacterium casei LMG S-19264T (=DSM 44701T), isolated from a smear-ripened cheese.</title>
        <authorList>
            <consortium name="US DOE Joint Genome Institute (JGI-PGF)"/>
            <person name="Walter F."/>
            <person name="Albersmeier A."/>
            <person name="Kalinowski J."/>
            <person name="Ruckert C."/>
        </authorList>
    </citation>
    <scope>NUCLEOTIDE SEQUENCE</scope>
    <source>
        <strain evidence="2">CGMCC 1.12698</strain>
    </source>
</reference>
<dbReference type="PANTHER" id="PTHR42867">
    <property type="entry name" value="MEMBRANE PROTEIN-RELATED"/>
    <property type="match status" value="1"/>
</dbReference>
<accession>A0A917ELV7</accession>
<sequence>MAEAINYGGRAHLHGVSFHSSDVTVTAKRIDGEIIVEDDADLEEYEYYIEDKISFMERLRYIPFIRGFINFFQFFSQFWKFFVIALAISLPIVLLVEARNGEEPVLTDETNVYIRIATLIVIIAQMKFLNIGKYHAAEHMIANCYDKGLSVTIENAMKQSRVHKECGSIFYIYYSVNVLLLHILPWINELHTLFILILAWSIAYEMFGTDIKFIDILLRPLLYVGCVLQYIFLTSKPTEEHVQVALAAFTRLLEIEEQIEKQLNEQEIETKEV</sequence>
<evidence type="ECO:0000256" key="1">
    <source>
        <dbReference type="SAM" id="Phobius"/>
    </source>
</evidence>
<feature type="transmembrane region" description="Helical" evidence="1">
    <location>
        <begin position="166"/>
        <end position="184"/>
    </location>
</feature>
<keyword evidence="1" id="KW-0472">Membrane</keyword>
<feature type="transmembrane region" description="Helical" evidence="1">
    <location>
        <begin position="112"/>
        <end position="130"/>
    </location>
</feature>
<evidence type="ECO:0000313" key="2">
    <source>
        <dbReference type="EMBL" id="GGE54817.1"/>
    </source>
</evidence>
<dbReference type="RefSeq" id="WP_188386548.1">
    <property type="nucleotide sequence ID" value="NZ_BMFK01000001.1"/>
</dbReference>
<feature type="transmembrane region" description="Helical" evidence="1">
    <location>
        <begin position="68"/>
        <end position="92"/>
    </location>
</feature>
<reference evidence="2" key="2">
    <citation type="submission" date="2020-09" db="EMBL/GenBank/DDBJ databases">
        <authorList>
            <person name="Sun Q."/>
            <person name="Zhou Y."/>
        </authorList>
    </citation>
    <scope>NUCLEOTIDE SEQUENCE</scope>
    <source>
        <strain evidence="2">CGMCC 1.12698</strain>
    </source>
</reference>
<evidence type="ECO:0000313" key="3">
    <source>
        <dbReference type="Proteomes" id="UP000605259"/>
    </source>
</evidence>
<dbReference type="EMBL" id="BMFK01000001">
    <property type="protein sequence ID" value="GGE54817.1"/>
    <property type="molecule type" value="Genomic_DNA"/>
</dbReference>
<organism evidence="2 3">
    <name type="scientific">Priestia taiwanensis</name>
    <dbReference type="NCBI Taxonomy" id="1347902"/>
    <lineage>
        <taxon>Bacteria</taxon>
        <taxon>Bacillati</taxon>
        <taxon>Bacillota</taxon>
        <taxon>Bacilli</taxon>
        <taxon>Bacillales</taxon>
        <taxon>Bacillaceae</taxon>
        <taxon>Priestia</taxon>
    </lineage>
</organism>
<name>A0A917ELV7_9BACI</name>
<proteinExistence type="predicted"/>
<dbReference type="InterPro" id="IPR010787">
    <property type="entry name" value="DUF1385"/>
</dbReference>
<keyword evidence="1" id="KW-0812">Transmembrane</keyword>
<dbReference type="Proteomes" id="UP000605259">
    <property type="component" value="Unassembled WGS sequence"/>
</dbReference>
<dbReference type="Pfam" id="PF07136">
    <property type="entry name" value="DUF1385"/>
    <property type="match status" value="1"/>
</dbReference>
<keyword evidence="1" id="KW-1133">Transmembrane helix</keyword>
<dbReference type="PANTHER" id="PTHR42867:SF1">
    <property type="entry name" value="MEMBRANE PROTEIN-RELATED"/>
    <property type="match status" value="1"/>
</dbReference>
<feature type="transmembrane region" description="Helical" evidence="1">
    <location>
        <begin position="190"/>
        <end position="207"/>
    </location>
</feature>
<evidence type="ECO:0008006" key="4">
    <source>
        <dbReference type="Google" id="ProtNLM"/>
    </source>
</evidence>
<dbReference type="AlphaFoldDB" id="A0A917ELV7"/>
<gene>
    <name evidence="2" type="ORF">GCM10007140_01410</name>
</gene>
<feature type="transmembrane region" description="Helical" evidence="1">
    <location>
        <begin position="216"/>
        <end position="233"/>
    </location>
</feature>
<protein>
    <recommendedName>
        <fullName evidence="4">DUF1385 domain-containing protein</fullName>
    </recommendedName>
</protein>
<keyword evidence="3" id="KW-1185">Reference proteome</keyword>
<comment type="caution">
    <text evidence="2">The sequence shown here is derived from an EMBL/GenBank/DDBJ whole genome shotgun (WGS) entry which is preliminary data.</text>
</comment>